<evidence type="ECO:0000313" key="1">
    <source>
        <dbReference type="EMBL" id="MRZ52899.1"/>
    </source>
</evidence>
<accession>A0A7K0HRH1</accession>
<reference evidence="1 2" key="1">
    <citation type="journal article" date="2019" name="Nat. Med.">
        <title>A library of human gut bacterial isolates paired with longitudinal multiomics data enables mechanistic microbiome research.</title>
        <authorList>
            <person name="Poyet M."/>
            <person name="Groussin M."/>
            <person name="Gibbons S.M."/>
            <person name="Avila-Pacheco J."/>
            <person name="Jiang X."/>
            <person name="Kearney S.M."/>
            <person name="Perrotta A.R."/>
            <person name="Berdy B."/>
            <person name="Zhao S."/>
            <person name="Lieberman T.D."/>
            <person name="Swanson P.K."/>
            <person name="Smith M."/>
            <person name="Roesemann S."/>
            <person name="Alexander J.E."/>
            <person name="Rich S.A."/>
            <person name="Livny J."/>
            <person name="Vlamakis H."/>
            <person name="Clish C."/>
            <person name="Bullock K."/>
            <person name="Deik A."/>
            <person name="Scott J."/>
            <person name="Pierce K.A."/>
            <person name="Xavier R.J."/>
            <person name="Alm E.J."/>
        </authorList>
    </citation>
    <scope>NUCLEOTIDE SEQUENCE [LARGE SCALE GENOMIC DNA]</scope>
    <source>
        <strain evidence="1 2">BIOML-A32</strain>
    </source>
</reference>
<gene>
    <name evidence="1" type="ORF">GKD66_22365</name>
</gene>
<evidence type="ECO:0000313" key="2">
    <source>
        <dbReference type="Proteomes" id="UP000441358"/>
    </source>
</evidence>
<proteinExistence type="predicted"/>
<protein>
    <submittedName>
        <fullName evidence="1">Uncharacterized protein</fullName>
    </submittedName>
</protein>
<dbReference type="Proteomes" id="UP000441358">
    <property type="component" value="Unassembled WGS sequence"/>
</dbReference>
<sequence length="92" mass="10277">MLTIKLTATGKEHNQTISPRLFEGCGNTLVKVICEKLYYGNPNDLENSICSYMNSFMDNKCEVKTNHVTTDLSTGSNSNGNYVSQLTFQVFI</sequence>
<dbReference type="EMBL" id="WKMC01000093">
    <property type="protein sequence ID" value="MRZ52899.1"/>
    <property type="molecule type" value="Genomic_DNA"/>
</dbReference>
<organism evidence="1 2">
    <name type="scientific">Parabacteroides distasonis</name>
    <dbReference type="NCBI Taxonomy" id="823"/>
    <lineage>
        <taxon>Bacteria</taxon>
        <taxon>Pseudomonadati</taxon>
        <taxon>Bacteroidota</taxon>
        <taxon>Bacteroidia</taxon>
        <taxon>Bacteroidales</taxon>
        <taxon>Tannerellaceae</taxon>
        <taxon>Parabacteroides</taxon>
    </lineage>
</organism>
<dbReference type="AlphaFoldDB" id="A0A7K0HRH1"/>
<dbReference type="RefSeq" id="WP_129943920.1">
    <property type="nucleotide sequence ID" value="NZ_WKMC01000093.1"/>
</dbReference>
<name>A0A7K0HRH1_PARDI</name>
<comment type="caution">
    <text evidence="1">The sequence shown here is derived from an EMBL/GenBank/DDBJ whole genome shotgun (WGS) entry which is preliminary data.</text>
</comment>